<name>A0AAD7STD2_9TELE</name>
<dbReference type="Proteomes" id="UP001221898">
    <property type="component" value="Unassembled WGS sequence"/>
</dbReference>
<evidence type="ECO:0000313" key="2">
    <source>
        <dbReference type="Proteomes" id="UP001221898"/>
    </source>
</evidence>
<proteinExistence type="predicted"/>
<reference evidence="1" key="1">
    <citation type="journal article" date="2023" name="Science">
        <title>Genome structures resolve the early diversification of teleost fishes.</title>
        <authorList>
            <person name="Parey E."/>
            <person name="Louis A."/>
            <person name="Montfort J."/>
            <person name="Bouchez O."/>
            <person name="Roques C."/>
            <person name="Iampietro C."/>
            <person name="Lluch J."/>
            <person name="Castinel A."/>
            <person name="Donnadieu C."/>
            <person name="Desvignes T."/>
            <person name="Floi Bucao C."/>
            <person name="Jouanno E."/>
            <person name="Wen M."/>
            <person name="Mejri S."/>
            <person name="Dirks R."/>
            <person name="Jansen H."/>
            <person name="Henkel C."/>
            <person name="Chen W.J."/>
            <person name="Zahm M."/>
            <person name="Cabau C."/>
            <person name="Klopp C."/>
            <person name="Thompson A.W."/>
            <person name="Robinson-Rechavi M."/>
            <person name="Braasch I."/>
            <person name="Lecointre G."/>
            <person name="Bobe J."/>
            <person name="Postlethwait J.H."/>
            <person name="Berthelot C."/>
            <person name="Roest Crollius H."/>
            <person name="Guiguen Y."/>
        </authorList>
    </citation>
    <scope>NUCLEOTIDE SEQUENCE</scope>
    <source>
        <strain evidence="1">NC1722</strain>
    </source>
</reference>
<dbReference type="EMBL" id="JAINUG010000035">
    <property type="protein sequence ID" value="KAJ8408489.1"/>
    <property type="molecule type" value="Genomic_DNA"/>
</dbReference>
<gene>
    <name evidence="1" type="ORF">AAFF_G00259030</name>
</gene>
<protein>
    <submittedName>
        <fullName evidence="1">Uncharacterized protein</fullName>
    </submittedName>
</protein>
<keyword evidence="2" id="KW-1185">Reference proteome</keyword>
<comment type="caution">
    <text evidence="1">The sequence shown here is derived from an EMBL/GenBank/DDBJ whole genome shotgun (WGS) entry which is preliminary data.</text>
</comment>
<evidence type="ECO:0000313" key="1">
    <source>
        <dbReference type="EMBL" id="KAJ8408489.1"/>
    </source>
</evidence>
<dbReference type="AlphaFoldDB" id="A0AAD7STD2"/>
<accession>A0AAD7STD2</accession>
<organism evidence="1 2">
    <name type="scientific">Aldrovandia affinis</name>
    <dbReference type="NCBI Taxonomy" id="143900"/>
    <lineage>
        <taxon>Eukaryota</taxon>
        <taxon>Metazoa</taxon>
        <taxon>Chordata</taxon>
        <taxon>Craniata</taxon>
        <taxon>Vertebrata</taxon>
        <taxon>Euteleostomi</taxon>
        <taxon>Actinopterygii</taxon>
        <taxon>Neopterygii</taxon>
        <taxon>Teleostei</taxon>
        <taxon>Notacanthiformes</taxon>
        <taxon>Halosauridae</taxon>
        <taxon>Aldrovandia</taxon>
    </lineage>
</organism>
<sequence>MLTDDSSVLLFFYEDQLSLTVSMKDDIVEDDNSYQVDLLVDLSAHMETITDLQNATDFTLCKKKAPLIDAPVDPTGACGEAIKAMADTFQVARKDSVGLRDMNP</sequence>